<comment type="caution">
    <text evidence="2">The sequence shown here is derived from an EMBL/GenBank/DDBJ whole genome shotgun (WGS) entry which is preliminary data.</text>
</comment>
<reference evidence="2 3" key="1">
    <citation type="journal article" date="2015" name="PLoS ONE">
        <title>Rice-Infecting Pseudomonas Genomes Are Highly Accessorized and Harbor Multiple Putative Virulence Mechanisms to Cause Sheath Brown Rot.</title>
        <authorList>
            <person name="Quibod I.L."/>
            <person name="Grande G."/>
            <person name="Oreiro E.G."/>
            <person name="Borja F.N."/>
            <person name="Dossa G.S."/>
            <person name="Mauleon R."/>
            <person name="Cruz C.V."/>
            <person name="Oliva R."/>
        </authorList>
    </citation>
    <scope>NUCLEOTIDE SEQUENCE [LARGE SCALE GENOMIC DNA]</scope>
    <source>
        <strain evidence="2 3">IRRI 6609</strain>
    </source>
</reference>
<feature type="region of interest" description="Disordered" evidence="1">
    <location>
        <begin position="32"/>
        <end position="56"/>
    </location>
</feature>
<evidence type="ECO:0000313" key="3">
    <source>
        <dbReference type="Proteomes" id="UP000037931"/>
    </source>
</evidence>
<dbReference type="PATRIC" id="fig|50340.43.peg.147"/>
<dbReference type="RefSeq" id="WP_054061662.1">
    <property type="nucleotide sequence ID" value="NZ_JSYZ01000001.1"/>
</dbReference>
<proteinExistence type="predicted"/>
<dbReference type="Proteomes" id="UP000037931">
    <property type="component" value="Unassembled WGS sequence"/>
</dbReference>
<keyword evidence="3" id="KW-1185">Reference proteome</keyword>
<evidence type="ECO:0000256" key="1">
    <source>
        <dbReference type="SAM" id="MobiDB-lite"/>
    </source>
</evidence>
<gene>
    <name evidence="2" type="ORF">PF66_00145</name>
</gene>
<protein>
    <submittedName>
        <fullName evidence="2">Uncharacterized protein</fullName>
    </submittedName>
</protein>
<organism evidence="2 3">
    <name type="scientific">Pseudomonas asplenii</name>
    <dbReference type="NCBI Taxonomy" id="53407"/>
    <lineage>
        <taxon>Bacteria</taxon>
        <taxon>Pseudomonadati</taxon>
        <taxon>Pseudomonadota</taxon>
        <taxon>Gammaproteobacteria</taxon>
        <taxon>Pseudomonadales</taxon>
        <taxon>Pseudomonadaceae</taxon>
        <taxon>Pseudomonas</taxon>
    </lineage>
</organism>
<name>A0A0M9GK17_9PSED</name>
<dbReference type="AlphaFoldDB" id="A0A0M9GK17"/>
<sequence length="179" mass="20213">MKNAKINKENTPCKPHELELAISEFIKSGGTIDTSARKESPANNRTAAGCSEKATETEEDYTRKVELLKDLITKGAGIYALQYSLKMNKEEIKRMARDQGLKIAQRRPLAAARRYRHPQPDVGGLQDDDVIAGHAMHYAALGYTAQEIAQTLELSVRQVWELAKNYRFGLHHQREEHPD</sequence>
<evidence type="ECO:0000313" key="2">
    <source>
        <dbReference type="EMBL" id="KPA93216.1"/>
    </source>
</evidence>
<dbReference type="EMBL" id="JSYZ01000001">
    <property type="protein sequence ID" value="KPA93216.1"/>
    <property type="molecule type" value="Genomic_DNA"/>
</dbReference>
<dbReference type="OrthoDB" id="6968853at2"/>
<accession>A0A0M9GK17</accession>